<keyword evidence="4 5" id="KW-0472">Membrane</keyword>
<keyword evidence="9" id="KW-1185">Reference proteome</keyword>
<dbReference type="STRING" id="991.IW20_13065"/>
<feature type="transmembrane region" description="Helical" evidence="5">
    <location>
        <begin position="117"/>
        <end position="137"/>
    </location>
</feature>
<evidence type="ECO:0000256" key="5">
    <source>
        <dbReference type="SAM" id="Phobius"/>
    </source>
</evidence>
<evidence type="ECO:0000256" key="2">
    <source>
        <dbReference type="ARBA" id="ARBA00022692"/>
    </source>
</evidence>
<dbReference type="Proteomes" id="UP000198424">
    <property type="component" value="Unassembled WGS sequence"/>
</dbReference>
<name>A0A086AGK9_FLAHY</name>
<dbReference type="OrthoDB" id="676158at2"/>
<evidence type="ECO:0008006" key="10">
    <source>
        <dbReference type="Google" id="ProtNLM"/>
    </source>
</evidence>
<dbReference type="EMBL" id="JPRM01000018">
    <property type="protein sequence ID" value="KFF15823.1"/>
    <property type="molecule type" value="Genomic_DNA"/>
</dbReference>
<reference evidence="7 9" key="2">
    <citation type="submission" date="2016-11" db="EMBL/GenBank/DDBJ databases">
        <title>Whole genomes of Flavobacteriaceae.</title>
        <authorList>
            <person name="Stine C."/>
            <person name="Li C."/>
            <person name="Tadesse D."/>
        </authorList>
    </citation>
    <scope>NUCLEOTIDE SEQUENCE [LARGE SCALE GENOMIC DNA]</scope>
    <source>
        <strain evidence="7 9">ATCC 29551</strain>
    </source>
</reference>
<dbReference type="EMBL" id="MUGY01000023">
    <property type="protein sequence ID" value="OXA92324.1"/>
    <property type="molecule type" value="Genomic_DNA"/>
</dbReference>
<feature type="transmembrane region" description="Helical" evidence="5">
    <location>
        <begin position="92"/>
        <end position="111"/>
    </location>
</feature>
<dbReference type="Pfam" id="PF07681">
    <property type="entry name" value="DoxX"/>
    <property type="match status" value="1"/>
</dbReference>
<dbReference type="InterPro" id="IPR032808">
    <property type="entry name" value="DoxX"/>
</dbReference>
<evidence type="ECO:0000256" key="3">
    <source>
        <dbReference type="ARBA" id="ARBA00022989"/>
    </source>
</evidence>
<dbReference type="GO" id="GO:0016020">
    <property type="term" value="C:membrane"/>
    <property type="evidence" value="ECO:0007669"/>
    <property type="project" value="UniProtKB-SubCell"/>
</dbReference>
<keyword evidence="2 5" id="KW-0812">Transmembrane</keyword>
<dbReference type="RefSeq" id="WP_035622810.1">
    <property type="nucleotide sequence ID" value="NZ_JBEWQG010000014.1"/>
</dbReference>
<sequence length="151" mass="16669">MKNTQQFAQIFLRLALGIGFILPVMDRLGMLGAPGEPNVGWGNWTNFVDYTNSLMPYLNHDIANVMGIIATLAEVLFGVLLIIGFKTRLSAYGSFALTLSFALSMLIFAGYRAPFNYSVFTASAASLLLATIPYYNWSIDKLLSKMKLIVL</sequence>
<evidence type="ECO:0000313" key="6">
    <source>
        <dbReference type="EMBL" id="KFF15823.1"/>
    </source>
</evidence>
<dbReference type="eggNOG" id="COG2259">
    <property type="taxonomic scope" value="Bacteria"/>
</dbReference>
<organism evidence="6 8">
    <name type="scientific">Flavobacterium hydatis</name>
    <name type="common">Cytophaga aquatilis</name>
    <dbReference type="NCBI Taxonomy" id="991"/>
    <lineage>
        <taxon>Bacteria</taxon>
        <taxon>Pseudomonadati</taxon>
        <taxon>Bacteroidota</taxon>
        <taxon>Flavobacteriia</taxon>
        <taxon>Flavobacteriales</taxon>
        <taxon>Flavobacteriaceae</taxon>
        <taxon>Flavobacterium</taxon>
    </lineage>
</organism>
<gene>
    <name evidence="7" type="ORF">B0A62_15715</name>
    <name evidence="6" type="ORF">IW20_13065</name>
</gene>
<evidence type="ECO:0000313" key="7">
    <source>
        <dbReference type="EMBL" id="OXA92324.1"/>
    </source>
</evidence>
<feature type="transmembrane region" description="Helical" evidence="5">
    <location>
        <begin position="62"/>
        <end position="85"/>
    </location>
</feature>
<comment type="subcellular location">
    <subcellularLocation>
        <location evidence="1">Membrane</location>
        <topology evidence="1">Multi-pass membrane protein</topology>
    </subcellularLocation>
</comment>
<comment type="caution">
    <text evidence="6">The sequence shown here is derived from an EMBL/GenBank/DDBJ whole genome shotgun (WGS) entry which is preliminary data.</text>
</comment>
<accession>A0A086AGK9</accession>
<evidence type="ECO:0000256" key="1">
    <source>
        <dbReference type="ARBA" id="ARBA00004141"/>
    </source>
</evidence>
<feature type="transmembrane region" description="Helical" evidence="5">
    <location>
        <begin position="7"/>
        <end position="25"/>
    </location>
</feature>
<dbReference type="Proteomes" id="UP000028712">
    <property type="component" value="Unassembled WGS sequence"/>
</dbReference>
<dbReference type="AlphaFoldDB" id="A0A086AGK9"/>
<evidence type="ECO:0000256" key="4">
    <source>
        <dbReference type="ARBA" id="ARBA00023136"/>
    </source>
</evidence>
<evidence type="ECO:0000313" key="9">
    <source>
        <dbReference type="Proteomes" id="UP000198424"/>
    </source>
</evidence>
<reference evidence="6 8" key="1">
    <citation type="submission" date="2014-07" db="EMBL/GenBank/DDBJ databases">
        <title>Genome of Flavobacterium hydatis DSM 2063.</title>
        <authorList>
            <person name="Pipes S.E."/>
            <person name="Stropko S.J."/>
            <person name="Newman J.D."/>
        </authorList>
    </citation>
    <scope>NUCLEOTIDE SEQUENCE [LARGE SCALE GENOMIC DNA]</scope>
    <source>
        <strain evidence="6 8">DSM 2063</strain>
    </source>
</reference>
<proteinExistence type="predicted"/>
<evidence type="ECO:0000313" key="8">
    <source>
        <dbReference type="Proteomes" id="UP000028712"/>
    </source>
</evidence>
<protein>
    <recommendedName>
        <fullName evidence="10">DoxX family protein</fullName>
    </recommendedName>
</protein>
<keyword evidence="3 5" id="KW-1133">Transmembrane helix</keyword>